<evidence type="ECO:0000256" key="1">
    <source>
        <dbReference type="SAM" id="Phobius"/>
    </source>
</evidence>
<dbReference type="PANTHER" id="PTHR34351:SF2">
    <property type="entry name" value="DUF58 DOMAIN-CONTAINING PROTEIN"/>
    <property type="match status" value="1"/>
</dbReference>
<sequence>MRRGRHDWRLPLLILVAYVSARVNGGSHNYFLLYATALLWAGSWLMTRYAASQVTCTLAVDRDRIEVGETITAKLRLENEGWVPILWLEVDDDTPPRLLESDRPRLGTTLPLAGCRLVHVNLTARRRGRCHVGPIRIRTGDGLGLFAREIMLRSRQQITIYPRVHPIDDLRIPLAQPFGHVRTPERAFEDPSNHAEIRHYVPGDNPRHIHWRTTARMGTLMTRQYELSATTQLILFLDLNRDVHVDGSASGGGSSAETAVEIAASLAALALRSKMEAGLVCMGQERFAVSPGRGDRTFQEIMEVLAQVEAEGDMLMEQLLEAETAHLGHRATLVVITPRLTQLLADRLLRLRVSHRVMLILLDADTFAGGQGAPQQAAPAAAQAHLAELLALRRVTVYRVPCGADLRQLASMRLQVGEGVGAWSPRARPQAIS</sequence>
<keyword evidence="1" id="KW-0812">Transmembrane</keyword>
<evidence type="ECO:0000313" key="4">
    <source>
        <dbReference type="Proteomes" id="UP001519289"/>
    </source>
</evidence>
<keyword evidence="1" id="KW-1133">Transmembrane helix</keyword>
<proteinExistence type="predicted"/>
<dbReference type="EMBL" id="JAGGLG010000015">
    <property type="protein sequence ID" value="MBP2018654.1"/>
    <property type="molecule type" value="Genomic_DNA"/>
</dbReference>
<accession>A0ABS4JSZ7</accession>
<dbReference type="Proteomes" id="UP001519289">
    <property type="component" value="Unassembled WGS sequence"/>
</dbReference>
<feature type="domain" description="DUF58" evidence="2">
    <location>
        <begin position="196"/>
        <end position="360"/>
    </location>
</feature>
<gene>
    <name evidence="3" type="ORF">J2Z79_002069</name>
</gene>
<dbReference type="Pfam" id="PF01882">
    <property type="entry name" value="DUF58"/>
    <property type="match status" value="1"/>
</dbReference>
<keyword evidence="1" id="KW-0472">Membrane</keyword>
<protein>
    <submittedName>
        <fullName evidence="3">Uncharacterized protein (DUF58 family)</fullName>
    </submittedName>
</protein>
<dbReference type="InterPro" id="IPR002881">
    <property type="entry name" value="DUF58"/>
</dbReference>
<evidence type="ECO:0000259" key="2">
    <source>
        <dbReference type="Pfam" id="PF01882"/>
    </source>
</evidence>
<organism evidence="3 4">
    <name type="scientific">Symbiobacterium terraclitae</name>
    <dbReference type="NCBI Taxonomy" id="557451"/>
    <lineage>
        <taxon>Bacteria</taxon>
        <taxon>Bacillati</taxon>
        <taxon>Bacillota</taxon>
        <taxon>Clostridia</taxon>
        <taxon>Eubacteriales</taxon>
        <taxon>Symbiobacteriaceae</taxon>
        <taxon>Symbiobacterium</taxon>
    </lineage>
</organism>
<dbReference type="PANTHER" id="PTHR34351">
    <property type="entry name" value="SLR1927 PROTEIN-RELATED"/>
    <property type="match status" value="1"/>
</dbReference>
<keyword evidence="4" id="KW-1185">Reference proteome</keyword>
<evidence type="ECO:0000313" key="3">
    <source>
        <dbReference type="EMBL" id="MBP2018654.1"/>
    </source>
</evidence>
<feature type="transmembrane region" description="Helical" evidence="1">
    <location>
        <begin position="31"/>
        <end position="51"/>
    </location>
</feature>
<name>A0ABS4JSZ7_9FIRM</name>
<comment type="caution">
    <text evidence="3">The sequence shown here is derived from an EMBL/GenBank/DDBJ whole genome shotgun (WGS) entry which is preliminary data.</text>
</comment>
<dbReference type="RefSeq" id="WP_209466780.1">
    <property type="nucleotide sequence ID" value="NZ_JAGGLG010000015.1"/>
</dbReference>
<reference evidence="3 4" key="1">
    <citation type="submission" date="2021-03" db="EMBL/GenBank/DDBJ databases">
        <title>Genomic Encyclopedia of Type Strains, Phase IV (KMG-IV): sequencing the most valuable type-strain genomes for metagenomic binning, comparative biology and taxonomic classification.</title>
        <authorList>
            <person name="Goeker M."/>
        </authorList>
    </citation>
    <scope>NUCLEOTIDE SEQUENCE [LARGE SCALE GENOMIC DNA]</scope>
    <source>
        <strain evidence="3 4">DSM 27138</strain>
    </source>
</reference>